<accession>A0A127Q4N6</accession>
<sequence>MSSLLTNIANPLLQFSQERRILRVKFSPNAGFSADAFLPHQLNGSEGICEAMNYRLRCLTTNIGVPLKSLIGVPLAMSIENDQGGQRDICGIITGASELAADGGFTLLELHIEDALSILRHRSTWRVFLNQSIRDVTETILTEHLHRNSVLARSFQFSTDGLKETYAAREFRMQAGESDFGFLTRIWRREGICWYFSHAIDGDAPVHTLHLADTPNNWEDNSAGSIRFHRADATEKTDTITAFEAHRQFVLGEYQAASYDYKATRNSSATETSAINQGKAGNAMAAGLTNYHYASPHAADSQEELERVTRKQMQAHEYRGKHFCGEGVNRALSGSIATVFSLTGHPEIDTHPQDERRFVLTRIELSARNNLLLDSTVRNALHLDVEGPIYSNRFECVRANVPIVATYDPACVPNVGPISVRVTGSGDKEIDVDDQGRIAVRFLFTLPEEHAKTGASDTASDSARLRVASPWADAGFGATFWPRVGSEGIVFFLQNDPDKPVFMANINNASRTPTRFSGKGSLPGNSALYGIRSKEVKGAGFGELLFDDSTGQTKTKLSSELGATQLNQGWIGHPRTDGSSDKRGEGFEARTDLAGAIRAAQGLLITADPRPNAGGQVLDRQELIGQLETALAIAKQLAELANTHEAGTTDTAPAQKLADQIKSWDADKAGGAAAIAVTAPAGVAVSSPNSVVTAAGTNLDMIAVQDANLTTGRKVQVRAGQGLSMFVPQQDAQLIAATGKIQAQAQANEMELGAAKRMHVYSLESLLLEAPQIVLRTDGAEIVIGNGKITMSSSAPVDVKAPSFNFGGSGGGNTDLPNMPHSTLATDERIAFAGRSGKGTENLPYEVRDTAGSVLDQGKSTANGATQNTVTDSVIKALTVHLKP</sequence>
<dbReference type="Pfam" id="PF10106">
    <property type="entry name" value="DUF2345"/>
    <property type="match status" value="1"/>
</dbReference>
<protein>
    <submittedName>
        <fullName evidence="5">Rhs element Vgr family protein</fullName>
    </submittedName>
</protein>
<dbReference type="Pfam" id="PF13296">
    <property type="entry name" value="T6SS_Vgr"/>
    <property type="match status" value="1"/>
</dbReference>
<dbReference type="Gene3D" id="2.30.110.50">
    <property type="match status" value="1"/>
</dbReference>
<organism evidence="5 6">
    <name type="scientific">Collimonas pratensis</name>
    <dbReference type="NCBI Taxonomy" id="279113"/>
    <lineage>
        <taxon>Bacteria</taxon>
        <taxon>Pseudomonadati</taxon>
        <taxon>Pseudomonadota</taxon>
        <taxon>Betaproteobacteria</taxon>
        <taxon>Burkholderiales</taxon>
        <taxon>Oxalobacteraceae</taxon>
        <taxon>Collimonas</taxon>
    </lineage>
</organism>
<dbReference type="InterPro" id="IPR017847">
    <property type="entry name" value="T6SS_RhsGE_Vgr_subset"/>
</dbReference>
<dbReference type="AlphaFoldDB" id="A0A127Q4N6"/>
<name>A0A127Q4N6_9BURK</name>
<feature type="domain" description="DUF2345" evidence="3">
    <location>
        <begin position="667"/>
        <end position="808"/>
    </location>
</feature>
<dbReference type="Pfam" id="PF05954">
    <property type="entry name" value="Phage_GPD"/>
    <property type="match status" value="1"/>
</dbReference>
<dbReference type="InterPro" id="IPR006533">
    <property type="entry name" value="T6SS_Vgr_RhsGE"/>
</dbReference>
<gene>
    <name evidence="5" type="ORF">CPter91_2631</name>
</gene>
<dbReference type="EMBL" id="CP013234">
    <property type="protein sequence ID" value="AMP04981.1"/>
    <property type="molecule type" value="Genomic_DNA"/>
</dbReference>
<dbReference type="SUPFAM" id="SSF69255">
    <property type="entry name" value="gp5 N-terminal domain-like"/>
    <property type="match status" value="1"/>
</dbReference>
<dbReference type="PATRIC" id="fig|279113.9.peg.2596"/>
<evidence type="ECO:0000313" key="6">
    <source>
        <dbReference type="Proteomes" id="UP000074561"/>
    </source>
</evidence>
<dbReference type="RefSeq" id="WP_150119670.1">
    <property type="nucleotide sequence ID" value="NZ_CP013234.1"/>
</dbReference>
<dbReference type="Gene3D" id="4.10.220.110">
    <property type="match status" value="1"/>
</dbReference>
<dbReference type="STRING" id="279113.CPter91_2631"/>
<dbReference type="InterPro" id="IPR018769">
    <property type="entry name" value="VgrG2_DUF2345"/>
</dbReference>
<evidence type="ECO:0000313" key="5">
    <source>
        <dbReference type="EMBL" id="AMP04981.1"/>
    </source>
</evidence>
<dbReference type="Gene3D" id="3.55.50.10">
    <property type="entry name" value="Baseplate protein-like domains"/>
    <property type="match status" value="1"/>
</dbReference>
<dbReference type="Gene3D" id="2.40.50.230">
    <property type="entry name" value="Gp5 N-terminal domain"/>
    <property type="match status" value="1"/>
</dbReference>
<evidence type="ECO:0000259" key="4">
    <source>
        <dbReference type="Pfam" id="PF13296"/>
    </source>
</evidence>
<dbReference type="SUPFAM" id="SSF69279">
    <property type="entry name" value="Phage tail proteins"/>
    <property type="match status" value="2"/>
</dbReference>
<evidence type="ECO:0000259" key="3">
    <source>
        <dbReference type="Pfam" id="PF10106"/>
    </source>
</evidence>
<proteinExistence type="inferred from homology"/>
<evidence type="ECO:0000259" key="2">
    <source>
        <dbReference type="Pfam" id="PF04717"/>
    </source>
</evidence>
<dbReference type="NCBIfam" id="TIGR01646">
    <property type="entry name" value="vgr_GE"/>
    <property type="match status" value="1"/>
</dbReference>
<dbReference type="Proteomes" id="UP000074561">
    <property type="component" value="Chromosome"/>
</dbReference>
<dbReference type="InterPro" id="IPR028244">
    <property type="entry name" value="T6SS_Rhs_Vgr_dom"/>
</dbReference>
<evidence type="ECO:0000256" key="1">
    <source>
        <dbReference type="ARBA" id="ARBA00005558"/>
    </source>
</evidence>
<dbReference type="InterPro" id="IPR006531">
    <property type="entry name" value="Gp5/Vgr_OB"/>
</dbReference>
<comment type="similarity">
    <text evidence="1">Belongs to the VgrG protein family.</text>
</comment>
<feature type="domain" description="Putative type VI secretion system Rhs element associated Vgr" evidence="4">
    <location>
        <begin position="534"/>
        <end position="641"/>
    </location>
</feature>
<dbReference type="OrthoDB" id="1907165at2"/>
<reference evidence="5 6" key="1">
    <citation type="submission" date="2015-11" db="EMBL/GenBank/DDBJ databases">
        <title>Exploring the genomic traits of fungus-feeding bacterial genus Collimonas.</title>
        <authorList>
            <person name="Song C."/>
            <person name="Schmidt R."/>
            <person name="de Jager V."/>
            <person name="Krzyzanowska D."/>
            <person name="Jongedijk E."/>
            <person name="Cankar K."/>
            <person name="Beekwilder J."/>
            <person name="van Veen A."/>
            <person name="de Boer W."/>
            <person name="van Veen J.A."/>
            <person name="Garbeva P."/>
        </authorList>
    </citation>
    <scope>NUCLEOTIDE SEQUENCE [LARGE SCALE GENOMIC DNA]</scope>
    <source>
        <strain evidence="5 6">Ter91</strain>
    </source>
</reference>
<dbReference type="InterPro" id="IPR037026">
    <property type="entry name" value="Vgr_OB-fold_dom_sf"/>
</dbReference>
<dbReference type="KEGG" id="cpra:CPter91_2631"/>
<dbReference type="NCBIfam" id="TIGR03361">
    <property type="entry name" value="VI_Rhs_Vgr"/>
    <property type="match status" value="1"/>
</dbReference>
<dbReference type="Pfam" id="PF04717">
    <property type="entry name" value="Phage_base_V"/>
    <property type="match status" value="1"/>
</dbReference>
<feature type="domain" description="Gp5/Type VI secretion system Vgr protein OB-fold" evidence="2">
    <location>
        <begin position="460"/>
        <end position="504"/>
    </location>
</feature>